<evidence type="ECO:0000313" key="4">
    <source>
        <dbReference type="Proteomes" id="UP001629113"/>
    </source>
</evidence>
<proteinExistence type="predicted"/>
<comment type="caution">
    <text evidence="3">The sequence shown here is derived from an EMBL/GenBank/DDBJ whole genome shotgun (WGS) entry which is preliminary data.</text>
</comment>
<dbReference type="Pfam" id="PF07859">
    <property type="entry name" value="Abhydrolase_3"/>
    <property type="match status" value="1"/>
</dbReference>
<dbReference type="GO" id="GO:0016787">
    <property type="term" value="F:hydrolase activity"/>
    <property type="evidence" value="ECO:0007669"/>
    <property type="project" value="UniProtKB-KW"/>
</dbReference>
<dbReference type="InterPro" id="IPR050300">
    <property type="entry name" value="GDXG_lipolytic_enzyme"/>
</dbReference>
<accession>A0ABR4PK75</accession>
<name>A0ABR4PK75_9HELO</name>
<dbReference type="PANTHER" id="PTHR48081:SF8">
    <property type="entry name" value="ALPHA_BETA HYDROLASE FOLD-3 DOMAIN-CONTAINING PROTEIN-RELATED"/>
    <property type="match status" value="1"/>
</dbReference>
<feature type="domain" description="Alpha/beta hydrolase fold-3" evidence="2">
    <location>
        <begin position="97"/>
        <end position="285"/>
    </location>
</feature>
<dbReference type="InterPro" id="IPR029058">
    <property type="entry name" value="AB_hydrolase_fold"/>
</dbReference>
<keyword evidence="4" id="KW-1185">Reference proteome</keyword>
<evidence type="ECO:0000256" key="1">
    <source>
        <dbReference type="ARBA" id="ARBA00022801"/>
    </source>
</evidence>
<gene>
    <name evidence="3" type="ORF">PVAG01_05501</name>
</gene>
<dbReference type="EMBL" id="JBFCZG010000004">
    <property type="protein sequence ID" value="KAL3423754.1"/>
    <property type="molecule type" value="Genomic_DNA"/>
</dbReference>
<dbReference type="Proteomes" id="UP001629113">
    <property type="component" value="Unassembled WGS sequence"/>
</dbReference>
<evidence type="ECO:0000259" key="2">
    <source>
        <dbReference type="Pfam" id="PF07859"/>
    </source>
</evidence>
<protein>
    <submittedName>
        <fullName evidence="3">Alpha beta hydrolase fold protein</fullName>
    </submittedName>
</protein>
<dbReference type="Gene3D" id="3.40.50.1820">
    <property type="entry name" value="alpha/beta hydrolase"/>
    <property type="match status" value="1"/>
</dbReference>
<dbReference type="InterPro" id="IPR013094">
    <property type="entry name" value="AB_hydrolase_3"/>
</dbReference>
<dbReference type="SUPFAM" id="SSF53474">
    <property type="entry name" value="alpha/beta-Hydrolases"/>
    <property type="match status" value="1"/>
</dbReference>
<organism evidence="3 4">
    <name type="scientific">Phlyctema vagabunda</name>
    <dbReference type="NCBI Taxonomy" id="108571"/>
    <lineage>
        <taxon>Eukaryota</taxon>
        <taxon>Fungi</taxon>
        <taxon>Dikarya</taxon>
        <taxon>Ascomycota</taxon>
        <taxon>Pezizomycotina</taxon>
        <taxon>Leotiomycetes</taxon>
        <taxon>Helotiales</taxon>
        <taxon>Dermateaceae</taxon>
        <taxon>Phlyctema</taxon>
    </lineage>
</organism>
<dbReference type="PANTHER" id="PTHR48081">
    <property type="entry name" value="AB HYDROLASE SUPERFAMILY PROTEIN C4A8.06C"/>
    <property type="match status" value="1"/>
</dbReference>
<evidence type="ECO:0000313" key="3">
    <source>
        <dbReference type="EMBL" id="KAL3423754.1"/>
    </source>
</evidence>
<reference evidence="3 4" key="1">
    <citation type="submission" date="2024-06" db="EMBL/GenBank/DDBJ databases">
        <title>Complete genome of Phlyctema vagabunda strain 19-DSS-EL-015.</title>
        <authorList>
            <person name="Fiorenzani C."/>
        </authorList>
    </citation>
    <scope>NUCLEOTIDE SEQUENCE [LARGE SCALE GENOMIC DNA]</scope>
    <source>
        <strain evidence="3 4">19-DSS-EL-015</strain>
    </source>
</reference>
<sequence>MNNSSSYRAPALEATITENPKFLPKLSTWDWIAIKIRTYFLKSLVKTFLAIIRLPGLRDTSVWPTYTKVYPCRPYLTHRVFIPKTYKDGDQLLPLYVDIHGGGFIICDAETDDKFCTNFANTNNFLVVSLEYSLAPGTKFPGPVNELFDVINAVLEDELLPFDKTKTAVGGFSAGGGLALAVCQAASLRKRIGAVVGLYATIDWTRDVKDQIASKPQNSPPDMLENNMSTFVHGYFPPGQDLRDPLASVVFAARENLPKNVCLIGCEMDLLCEDGEIMAKRLAGVDASQSSELTWEKNGVRWEKITGKCHGYDMTSAKGAEGKLNAQRAKKMHDELAEWLLREVYK</sequence>
<keyword evidence="1 3" id="KW-0378">Hydrolase</keyword>